<feature type="region of interest" description="Disordered" evidence="1">
    <location>
        <begin position="1"/>
        <end position="262"/>
    </location>
</feature>
<dbReference type="InterPro" id="IPR028322">
    <property type="entry name" value="PNRC-like_rgn"/>
</dbReference>
<organism evidence="2 3">
    <name type="scientific">Linnemannia gamsii</name>
    <dbReference type="NCBI Taxonomy" id="64522"/>
    <lineage>
        <taxon>Eukaryota</taxon>
        <taxon>Fungi</taxon>
        <taxon>Fungi incertae sedis</taxon>
        <taxon>Mucoromycota</taxon>
        <taxon>Mortierellomycotina</taxon>
        <taxon>Mortierellomycetes</taxon>
        <taxon>Mortierellales</taxon>
        <taxon>Mortierellaceae</taxon>
        <taxon>Linnemannia</taxon>
    </lineage>
</organism>
<dbReference type="Pfam" id="PF15365">
    <property type="entry name" value="PNRC"/>
    <property type="match status" value="1"/>
</dbReference>
<evidence type="ECO:0000256" key="1">
    <source>
        <dbReference type="SAM" id="MobiDB-lite"/>
    </source>
</evidence>
<dbReference type="AlphaFoldDB" id="A0A9P6RAU5"/>
<gene>
    <name evidence="2" type="ORF">BGZ97_007033</name>
</gene>
<dbReference type="EMBL" id="JAAAIN010000311">
    <property type="protein sequence ID" value="KAG0316342.1"/>
    <property type="molecule type" value="Genomic_DNA"/>
</dbReference>
<dbReference type="GO" id="GO:0016071">
    <property type="term" value="P:mRNA metabolic process"/>
    <property type="evidence" value="ECO:0007669"/>
    <property type="project" value="UniProtKB-ARBA"/>
</dbReference>
<reference evidence="2" key="1">
    <citation type="journal article" date="2020" name="Fungal Divers.">
        <title>Resolving the Mortierellaceae phylogeny through synthesis of multi-gene phylogenetics and phylogenomics.</title>
        <authorList>
            <person name="Vandepol N."/>
            <person name="Liber J."/>
            <person name="Desiro A."/>
            <person name="Na H."/>
            <person name="Kennedy M."/>
            <person name="Barry K."/>
            <person name="Grigoriev I.V."/>
            <person name="Miller A.N."/>
            <person name="O'Donnell K."/>
            <person name="Stajich J.E."/>
            <person name="Bonito G."/>
        </authorList>
    </citation>
    <scope>NUCLEOTIDE SEQUENCE</scope>
    <source>
        <strain evidence="2">NVP60</strain>
    </source>
</reference>
<feature type="compositionally biased region" description="Polar residues" evidence="1">
    <location>
        <begin position="25"/>
        <end position="39"/>
    </location>
</feature>
<feature type="compositionally biased region" description="Polar residues" evidence="1">
    <location>
        <begin position="132"/>
        <end position="150"/>
    </location>
</feature>
<accession>A0A9P6RAU5</accession>
<dbReference type="Proteomes" id="UP000823405">
    <property type="component" value="Unassembled WGS sequence"/>
</dbReference>
<feature type="compositionally biased region" description="Low complexity" evidence="1">
    <location>
        <begin position="201"/>
        <end position="214"/>
    </location>
</feature>
<sequence>MLQPATISSPSPAPAVVSSPATPKTPRQQNRKSNITASLSNQNQNQNQTTQQSSGRSNNRQPRNAAQTHARHQSMPAQQRSSSGTSPASSTPNTNNKGNNSSSSSTTNMTILKRSSATVAAPAPTPIASGIQLLQNQPSPKQQQRNQKPRSQGQGQSQQSSNNNNGSAGKQRSRKGRRDIDTSGSESMAKADAADAGLNQSSPTLNPSSPPSSTDSDDSESATSHPTHRTPKDSQRRQNGQFPKGYGGPLSVSPPQRPYSAPVVPQLRKGYVDDDGLRLTDMSVGSTRRSEGMFMINNNLILSRNDVSSMATPQKQHNYYQHNGQQQYGNRKPSFGSASAFPADMGDSLLRPNVTKATSADKIMLADRVAAEKKSTLYAGPTFHNSPAPTSLPIPAFARSWGNSPVEPAVEKLPTSPFFAEAASPQLNSARPQRTQSETSGWTAHHSMPAHSFNMSYNYQVPERMATSGYPMDGPTMHGTDQLMEISQNIRNLLKIPSQ</sequence>
<keyword evidence="3" id="KW-1185">Reference proteome</keyword>
<evidence type="ECO:0000313" key="3">
    <source>
        <dbReference type="Proteomes" id="UP000823405"/>
    </source>
</evidence>
<evidence type="ECO:0000313" key="2">
    <source>
        <dbReference type="EMBL" id="KAG0316342.1"/>
    </source>
</evidence>
<feature type="compositionally biased region" description="Low complexity" evidence="1">
    <location>
        <begin position="1"/>
        <end position="22"/>
    </location>
</feature>
<proteinExistence type="predicted"/>
<name>A0A9P6RAU5_9FUNG</name>
<comment type="caution">
    <text evidence="2">The sequence shown here is derived from an EMBL/GenBank/DDBJ whole genome shotgun (WGS) entry which is preliminary data.</text>
</comment>
<feature type="compositionally biased region" description="Polar residues" evidence="1">
    <location>
        <begin position="425"/>
        <end position="442"/>
    </location>
</feature>
<feature type="compositionally biased region" description="Low complexity" evidence="1">
    <location>
        <begin position="40"/>
        <end position="59"/>
    </location>
</feature>
<feature type="compositionally biased region" description="Low complexity" evidence="1">
    <location>
        <begin position="81"/>
        <end position="129"/>
    </location>
</feature>
<feature type="region of interest" description="Disordered" evidence="1">
    <location>
        <begin position="425"/>
        <end position="445"/>
    </location>
</feature>
<feature type="compositionally biased region" description="Low complexity" evidence="1">
    <location>
        <begin position="151"/>
        <end position="167"/>
    </location>
</feature>
<dbReference type="OrthoDB" id="2142961at2759"/>
<protein>
    <submittedName>
        <fullName evidence="2">Uncharacterized protein</fullName>
    </submittedName>
</protein>